<sequence>MGEIRKYTCTCGYETDLRAGGGLAGCNIGMIANFFPKETEALVKERNEGRVKQGILQLLQ</sequence>
<dbReference type="EMBL" id="AQFT01000107">
    <property type="protein sequence ID" value="EMZ23389.1"/>
    <property type="molecule type" value="Genomic_DNA"/>
</dbReference>
<evidence type="ECO:0000313" key="2">
    <source>
        <dbReference type="Proteomes" id="UP000012589"/>
    </source>
</evidence>
<keyword evidence="2" id="KW-1185">Reference proteome</keyword>
<proteinExistence type="predicted"/>
<dbReference type="AlphaFoldDB" id="N2AG77"/>
<comment type="caution">
    <text evidence="1">The sequence shown here is derived from an EMBL/GenBank/DDBJ whole genome shotgun (WGS) entry which is preliminary data.</text>
</comment>
<name>N2AG77_9FIRM</name>
<evidence type="ECO:0000313" key="1">
    <source>
        <dbReference type="EMBL" id="EMZ23389.1"/>
    </source>
</evidence>
<dbReference type="Proteomes" id="UP000012589">
    <property type="component" value="Unassembled WGS sequence"/>
</dbReference>
<gene>
    <name evidence="1" type="ORF">C823_03560</name>
</gene>
<organism evidence="1 2">
    <name type="scientific">Eubacterium plexicaudatum ASF492</name>
    <dbReference type="NCBI Taxonomy" id="1235802"/>
    <lineage>
        <taxon>Bacteria</taxon>
        <taxon>Bacillati</taxon>
        <taxon>Bacillota</taxon>
        <taxon>Clostridia</taxon>
        <taxon>Eubacteriales</taxon>
        <taxon>Eubacteriaceae</taxon>
        <taxon>Eubacterium</taxon>
    </lineage>
</organism>
<protein>
    <submittedName>
        <fullName evidence="1">Uncharacterized protein</fullName>
    </submittedName>
</protein>
<accession>N2AG77</accession>
<reference evidence="1 2" key="1">
    <citation type="journal article" date="2014" name="Genome Announc.">
        <title>Draft genome sequences of the altered schaedler flora, a defined bacterial community from gnotobiotic mice.</title>
        <authorList>
            <person name="Wannemuehler M.J."/>
            <person name="Overstreet A.M."/>
            <person name="Ward D.V."/>
            <person name="Phillips G.J."/>
        </authorList>
    </citation>
    <scope>NUCLEOTIDE SEQUENCE [LARGE SCALE GENOMIC DNA]</scope>
    <source>
        <strain evidence="1 2">ASF492</strain>
    </source>
</reference>
<dbReference type="HOGENOM" id="CLU_2934601_0_0_9"/>
<dbReference type="PATRIC" id="fig|1235802.3.peg.3752"/>